<comment type="caution">
    <text evidence="1">The sequence shown here is derived from an EMBL/GenBank/DDBJ whole genome shotgun (WGS) entry which is preliminary data.</text>
</comment>
<keyword evidence="2" id="KW-1185">Reference proteome</keyword>
<accession>A0A9W6UJM7</accession>
<evidence type="ECO:0000313" key="1">
    <source>
        <dbReference type="EMBL" id="GLU48678.1"/>
    </source>
</evidence>
<protein>
    <submittedName>
        <fullName evidence="1">Uncharacterized protein</fullName>
    </submittedName>
</protein>
<gene>
    <name evidence="1" type="ORF">Nans01_30290</name>
</gene>
<evidence type="ECO:0000313" key="2">
    <source>
        <dbReference type="Proteomes" id="UP001165092"/>
    </source>
</evidence>
<dbReference type="AlphaFoldDB" id="A0A9W6UJM7"/>
<name>A0A9W6UJM7_9ACTN</name>
<dbReference type="Proteomes" id="UP001165092">
    <property type="component" value="Unassembled WGS sequence"/>
</dbReference>
<organism evidence="1 2">
    <name type="scientific">Nocardiopsis ansamitocini</name>
    <dbReference type="NCBI Taxonomy" id="1670832"/>
    <lineage>
        <taxon>Bacteria</taxon>
        <taxon>Bacillati</taxon>
        <taxon>Actinomycetota</taxon>
        <taxon>Actinomycetes</taxon>
        <taxon>Streptosporangiales</taxon>
        <taxon>Nocardiopsidaceae</taxon>
        <taxon>Nocardiopsis</taxon>
    </lineage>
</organism>
<sequence length="93" mass="10227">MVVLGSDHDEGFGLIELRGQDRQHLGSWRLGGTRQLVRQLEVEKVYEADLEVAALFGLLREPLCHGGTEAALPDAGTDNCQSERIRHAFPNGC</sequence>
<reference evidence="1" key="1">
    <citation type="submission" date="2023-02" db="EMBL/GenBank/DDBJ databases">
        <title>Nocardiopsis ansamitocini NBRC 112285.</title>
        <authorList>
            <person name="Ichikawa N."/>
            <person name="Sato H."/>
            <person name="Tonouchi N."/>
        </authorList>
    </citation>
    <scope>NUCLEOTIDE SEQUENCE</scope>
    <source>
        <strain evidence="1">NBRC 112285</strain>
    </source>
</reference>
<dbReference type="EMBL" id="BSQG01000004">
    <property type="protein sequence ID" value="GLU48678.1"/>
    <property type="molecule type" value="Genomic_DNA"/>
</dbReference>
<proteinExistence type="predicted"/>